<dbReference type="InterPro" id="IPR051550">
    <property type="entry name" value="SCF-Subunits/Alg-Epimerases"/>
</dbReference>
<reference evidence="8 9" key="2">
    <citation type="journal article" date="2015" name="MBio">
        <title>Genome-Resolved Metagenomic Analysis Reveals Roles for Candidate Phyla and Other Microbial Community Members in Biogeochemical Transformations in Oil Reservoirs.</title>
        <authorList>
            <person name="Hu P."/>
            <person name="Tom L."/>
            <person name="Singh A."/>
            <person name="Thomas B.C."/>
            <person name="Baker B.J."/>
            <person name="Piceno Y.M."/>
            <person name="Andersen G.L."/>
            <person name="Banfield J.F."/>
        </authorList>
    </citation>
    <scope>NUCLEOTIDE SEQUENCE [LARGE SCALE GENOMIC DNA]</scope>
    <source>
        <strain evidence="6">57_489</strain>
    </source>
</reference>
<feature type="domain" description="Periplasmic copper-binding protein NosD beta helix" evidence="5">
    <location>
        <begin position="42"/>
        <end position="218"/>
    </location>
</feature>
<protein>
    <submittedName>
        <fullName evidence="7">Cell surface protein</fullName>
    </submittedName>
</protein>
<evidence type="ECO:0000256" key="1">
    <source>
        <dbReference type="ARBA" id="ARBA00004906"/>
    </source>
</evidence>
<dbReference type="InterPro" id="IPR006626">
    <property type="entry name" value="PbH1"/>
</dbReference>
<evidence type="ECO:0000256" key="2">
    <source>
        <dbReference type="ARBA" id="ARBA00022737"/>
    </source>
</evidence>
<name>A0A101IK59_9EURY</name>
<evidence type="ECO:0000313" key="9">
    <source>
        <dbReference type="Proteomes" id="UP000057043"/>
    </source>
</evidence>
<dbReference type="SMART" id="SM00710">
    <property type="entry name" value="PbH1"/>
    <property type="match status" value="6"/>
</dbReference>
<dbReference type="NCBIfam" id="TIGR03804">
    <property type="entry name" value="para_beta_helix"/>
    <property type="match status" value="2"/>
</dbReference>
<evidence type="ECO:0000313" key="7">
    <source>
        <dbReference type="EMBL" id="KUK96719.1"/>
    </source>
</evidence>
<proteinExistence type="predicted"/>
<dbReference type="PANTHER" id="PTHR22990">
    <property type="entry name" value="F-BOX ONLY PROTEIN"/>
    <property type="match status" value="1"/>
</dbReference>
<dbReference type="PATRIC" id="fig|301375.6.peg.2293"/>
<gene>
    <name evidence="6" type="ORF">XD72_2149</name>
    <name evidence="7" type="ORF">XE07_0928</name>
</gene>
<dbReference type="PANTHER" id="PTHR22990:SF15">
    <property type="entry name" value="F-BOX ONLY PROTEIN 10"/>
    <property type="match status" value="1"/>
</dbReference>
<keyword evidence="4" id="KW-0472">Membrane</keyword>
<dbReference type="AlphaFoldDB" id="A0A101IK59"/>
<keyword evidence="2" id="KW-0677">Repeat</keyword>
<organism evidence="7 8">
    <name type="scientific">Methanothrix harundinacea</name>
    <dbReference type="NCBI Taxonomy" id="301375"/>
    <lineage>
        <taxon>Archaea</taxon>
        <taxon>Methanobacteriati</taxon>
        <taxon>Methanobacteriota</taxon>
        <taxon>Stenosarchaea group</taxon>
        <taxon>Methanomicrobia</taxon>
        <taxon>Methanotrichales</taxon>
        <taxon>Methanotrichaceae</taxon>
        <taxon>Methanothrix</taxon>
    </lineage>
</organism>
<sequence length="681" mass="74260">MSNNLIDSAIRIALVITATLGVGSAIVIPVGPGESIQSAIDASNEGDTILVKSGVYHENLNIDKRLTLKGEDTDGMPEIDAGGDGDGITSNADEVTVRGFVVTNARTGIYVASRNNTIVENEVRDSWTGIYLLSSAGNILKENEVRDSWRGIYLKNSENNALYDNRIVGNRWSAIVLESSEGNFVSENLIHDNYRGFELINSDENMFKDNEMQNNKYNDEPISNGPEMDLIDIMGGPSAEPLEPPSDEESRTELVSETEGAMAIGGETENGTEDGIAINEPRWEVSDEDMVIGSINATITAKSRNGTDPAEPMTEEVQVVEGSEIEYLTLDREEVPFEPIDGEKTNETIYEEDFVDVEYEGTGQFNASGKDLLLPQNSSQNAIEPVAVDEGLSSGEESGVLAEDSVSEPVLVARVEDLLERDGIGTEQIDERPSDTPEETALAVEADASLEETVAEAAINDTSDEGFVYTEDSSMSKSNSGGWKIYEYLKSLGETTSDKEIAAPLEELKEMNISEMADMELERLDLGTIAFYSPKEMTVGVSQKVEAAVAKDVQRELAEGIRGHGVSETEVAQIKASIIADLEGDNFLILPLDDDENSEVTEGISQWAWDVTPLKSGLWDLTLKVAVVVETSDGAEIRKDYPIQERRIGVDLSLRHIVLYLIDRVGGFTTYLRTVPISSFE</sequence>
<evidence type="ECO:0000313" key="6">
    <source>
        <dbReference type="EMBL" id="KUK43460.1"/>
    </source>
</evidence>
<keyword evidence="4" id="KW-0812">Transmembrane</keyword>
<reference evidence="7" key="1">
    <citation type="journal article" date="2015" name="MBio">
        <title>Genome-resolved metagenomic analysis reveals roles for candidate phyla and other microbial community members in biogeochemical transformations in oil reservoirs.</title>
        <authorList>
            <person name="Hu P."/>
            <person name="Tom L."/>
            <person name="Singh A."/>
            <person name="Thomas B.C."/>
            <person name="Baker B.J."/>
            <person name="Piceno Y.M."/>
            <person name="Andersen G.L."/>
            <person name="Banfield J.F."/>
        </authorList>
    </citation>
    <scope>NUCLEOTIDE SEQUENCE [LARGE SCALE GENOMIC DNA]</scope>
    <source>
        <strain evidence="7">56_747</strain>
    </source>
</reference>
<evidence type="ECO:0000256" key="3">
    <source>
        <dbReference type="ARBA" id="ARBA00022786"/>
    </source>
</evidence>
<keyword evidence="3" id="KW-0833">Ubl conjugation pathway</keyword>
<dbReference type="Gene3D" id="2.160.20.10">
    <property type="entry name" value="Single-stranded right-handed beta-helix, Pectin lyase-like"/>
    <property type="match status" value="1"/>
</dbReference>
<dbReference type="EMBL" id="LGFT01000070">
    <property type="protein sequence ID" value="KUK43460.1"/>
    <property type="molecule type" value="Genomic_DNA"/>
</dbReference>
<dbReference type="Proteomes" id="UP000053961">
    <property type="component" value="Unassembled WGS sequence"/>
</dbReference>
<accession>A0A101IK59</accession>
<dbReference type="Proteomes" id="UP000057043">
    <property type="component" value="Unassembled WGS sequence"/>
</dbReference>
<dbReference type="InterPro" id="IPR022441">
    <property type="entry name" value="Para_beta_helix_rpt-2"/>
</dbReference>
<comment type="pathway">
    <text evidence="1">Protein modification; protein ubiquitination.</text>
</comment>
<keyword evidence="4" id="KW-1133">Transmembrane helix</keyword>
<evidence type="ECO:0000256" key="4">
    <source>
        <dbReference type="SAM" id="Phobius"/>
    </source>
</evidence>
<comment type="caution">
    <text evidence="7">The sequence shown here is derived from an EMBL/GenBank/DDBJ whole genome shotgun (WGS) entry which is preliminary data.</text>
</comment>
<dbReference type="InterPro" id="IPR012334">
    <property type="entry name" value="Pectin_lyas_fold"/>
</dbReference>
<dbReference type="Pfam" id="PF05048">
    <property type="entry name" value="NosD"/>
    <property type="match status" value="1"/>
</dbReference>
<dbReference type="InterPro" id="IPR011050">
    <property type="entry name" value="Pectin_lyase_fold/virulence"/>
</dbReference>
<dbReference type="InterPro" id="IPR007742">
    <property type="entry name" value="NosD_dom"/>
</dbReference>
<feature type="transmembrane region" description="Helical" evidence="4">
    <location>
        <begin position="12"/>
        <end position="31"/>
    </location>
</feature>
<dbReference type="SUPFAM" id="SSF51126">
    <property type="entry name" value="Pectin lyase-like"/>
    <property type="match status" value="1"/>
</dbReference>
<dbReference type="EMBL" id="LGHB01000009">
    <property type="protein sequence ID" value="KUK96719.1"/>
    <property type="molecule type" value="Genomic_DNA"/>
</dbReference>
<evidence type="ECO:0000313" key="8">
    <source>
        <dbReference type="Proteomes" id="UP000053961"/>
    </source>
</evidence>
<evidence type="ECO:0000259" key="5">
    <source>
        <dbReference type="Pfam" id="PF05048"/>
    </source>
</evidence>